<comment type="caution">
    <text evidence="8">The sequence shown here is derived from an EMBL/GenBank/DDBJ whole genome shotgun (WGS) entry which is preliminary data.</text>
</comment>
<dbReference type="EMBL" id="MFAF01000062">
    <property type="protein sequence ID" value="OGD76823.1"/>
    <property type="molecule type" value="Genomic_DNA"/>
</dbReference>
<evidence type="ECO:0000256" key="3">
    <source>
        <dbReference type="ARBA" id="ARBA00022723"/>
    </source>
</evidence>
<evidence type="ECO:0000256" key="2">
    <source>
        <dbReference type="ARBA" id="ARBA00022485"/>
    </source>
</evidence>
<dbReference type="STRING" id="1817816.A2Y64_04480"/>
<dbReference type="PANTHER" id="PTHR30389">
    <property type="entry name" value="FUMARATE HYDRATASE-RELATED"/>
    <property type="match status" value="1"/>
</dbReference>
<keyword evidence="2" id="KW-0004">4Fe-4S</keyword>
<evidence type="ECO:0000256" key="5">
    <source>
        <dbReference type="ARBA" id="ARBA00023014"/>
    </source>
</evidence>
<dbReference type="InterPro" id="IPR004646">
    <property type="entry name" value="Fe-S_hydro-lyase_TtdA-typ_cat"/>
</dbReference>
<protein>
    <submittedName>
        <fullName evidence="8">Fumarate hydratase</fullName>
    </submittedName>
</protein>
<dbReference type="GO" id="GO:0016829">
    <property type="term" value="F:lyase activity"/>
    <property type="evidence" value="ECO:0007669"/>
    <property type="project" value="UniProtKB-KW"/>
</dbReference>
<evidence type="ECO:0000256" key="6">
    <source>
        <dbReference type="ARBA" id="ARBA00023239"/>
    </source>
</evidence>
<keyword evidence="5" id="KW-0411">Iron-sulfur</keyword>
<dbReference type="PANTHER" id="PTHR30389:SF17">
    <property type="entry name" value="L(+)-TARTRATE DEHYDRATASE SUBUNIT ALPHA-RELATED"/>
    <property type="match status" value="1"/>
</dbReference>
<sequence length="280" mass="30330">MREIDASKITAAVRQLCLDAAYRLPEDVQKALRDFRAEEPSPVGRDVLDVIIKNAEIARDEEVAICQDTGYAVAFVTLGQEVRVTGGGLTEAIAEGVRRGYADGYLRKSIVEDPLRRKNTGDNTPPVIHYDVVPGDALKIHFEPKGGGCENMSRVAMLKPSDGVEGVRRFVLKTVDEAGPNPCPPTIIGVGIGGDFEKSAILAKKATLRTVGEYNPDPYYAGLEKQWLEEINRLGVGPQGLGGRTTSLWLAVETYPCHIASLPAAVNVQCHAARHKSVEL</sequence>
<evidence type="ECO:0000256" key="1">
    <source>
        <dbReference type="ARBA" id="ARBA00008876"/>
    </source>
</evidence>
<keyword evidence="4" id="KW-0408">Iron</keyword>
<dbReference type="Pfam" id="PF05681">
    <property type="entry name" value="Fumerase"/>
    <property type="match status" value="1"/>
</dbReference>
<keyword evidence="6" id="KW-0456">Lyase</keyword>
<reference evidence="8 9" key="1">
    <citation type="journal article" date="2016" name="Nat. Commun.">
        <title>Thousands of microbial genomes shed light on interconnected biogeochemical processes in an aquifer system.</title>
        <authorList>
            <person name="Anantharaman K."/>
            <person name="Brown C.T."/>
            <person name="Hug L.A."/>
            <person name="Sharon I."/>
            <person name="Castelle C.J."/>
            <person name="Probst A.J."/>
            <person name="Thomas B.C."/>
            <person name="Singh A."/>
            <person name="Wilkins M.J."/>
            <person name="Karaoz U."/>
            <person name="Brodie E.L."/>
            <person name="Williams K.H."/>
            <person name="Hubbard S.S."/>
            <person name="Banfield J.F."/>
        </authorList>
    </citation>
    <scope>NUCLEOTIDE SEQUENCE [LARGE SCALE GENOMIC DNA]</scope>
</reference>
<evidence type="ECO:0000256" key="4">
    <source>
        <dbReference type="ARBA" id="ARBA00023004"/>
    </source>
</evidence>
<name>A0A1F5FB25_9BACT</name>
<dbReference type="GO" id="GO:0051539">
    <property type="term" value="F:4 iron, 4 sulfur cluster binding"/>
    <property type="evidence" value="ECO:0007669"/>
    <property type="project" value="UniProtKB-KW"/>
</dbReference>
<gene>
    <name evidence="8" type="ORF">A2Y64_04480</name>
</gene>
<dbReference type="GO" id="GO:0046872">
    <property type="term" value="F:metal ion binding"/>
    <property type="evidence" value="ECO:0007669"/>
    <property type="project" value="UniProtKB-KW"/>
</dbReference>
<dbReference type="NCBIfam" id="NF004885">
    <property type="entry name" value="PRK06246.1"/>
    <property type="match status" value="1"/>
</dbReference>
<comment type="similarity">
    <text evidence="1">Belongs to the class-I fumarase family.</text>
</comment>
<accession>A0A1F5FB25</accession>
<dbReference type="NCBIfam" id="TIGR00722">
    <property type="entry name" value="ttdA_fumA_fumB"/>
    <property type="match status" value="1"/>
</dbReference>
<evidence type="ECO:0000313" key="8">
    <source>
        <dbReference type="EMBL" id="OGD76823.1"/>
    </source>
</evidence>
<keyword evidence="3" id="KW-0479">Metal-binding</keyword>
<evidence type="ECO:0000313" key="9">
    <source>
        <dbReference type="Proteomes" id="UP000177187"/>
    </source>
</evidence>
<evidence type="ECO:0000259" key="7">
    <source>
        <dbReference type="Pfam" id="PF05681"/>
    </source>
</evidence>
<feature type="domain" description="Fe-S hydro-lyase tartrate dehydratase alpha-type catalytic" evidence="7">
    <location>
        <begin position="11"/>
        <end position="278"/>
    </location>
</feature>
<dbReference type="Proteomes" id="UP000177187">
    <property type="component" value="Unassembled WGS sequence"/>
</dbReference>
<proteinExistence type="inferred from homology"/>
<organism evidence="8 9">
    <name type="scientific">Candidatus Coatesbacteria bacterium RBG_13_66_14</name>
    <dbReference type="NCBI Taxonomy" id="1817816"/>
    <lineage>
        <taxon>Bacteria</taxon>
        <taxon>Candidatus Coatesiibacteriota</taxon>
    </lineage>
</organism>
<dbReference type="InterPro" id="IPR051208">
    <property type="entry name" value="Class-I_Fumarase/Tartrate_DH"/>
</dbReference>
<dbReference type="AlphaFoldDB" id="A0A1F5FB25"/>